<accession>A0ABR2GSM1</accession>
<proteinExistence type="predicted"/>
<evidence type="ECO:0000313" key="2">
    <source>
        <dbReference type="Proteomes" id="UP001470230"/>
    </source>
</evidence>
<keyword evidence="2" id="KW-1185">Reference proteome</keyword>
<dbReference type="Proteomes" id="UP001470230">
    <property type="component" value="Unassembled WGS sequence"/>
</dbReference>
<sequence length="300" mass="33161">MINGSHISLLYGAEISELRDFIDSCFVEYTHGTFLTSANENVQKLLDNHAPIIITLNAQVNETLPIMKGSYASIGPGNKGMMKPDATAPRTTIVSAKSYAVDGTPYSCKDVSDGCGGHLNSSDTQHTSTNEKVIIRKDEIKVGTYTVHVYGNKFFDSSIKADNVTLSQNFSVVATGDIENKYIEFAESTDAPCADADPNRPGYCLCKEDEIGPLCQAKVKVIVNNDGETSFTLQPREIQRVLFKMEKVVKEVKLYVAAGTMHTAAWISPECHLAFHEYETHVNCKNRLRNQGCLRGYFRK</sequence>
<protein>
    <submittedName>
        <fullName evidence="1">Uncharacterized protein</fullName>
    </submittedName>
</protein>
<gene>
    <name evidence="1" type="ORF">M9Y10_036964</name>
</gene>
<organism evidence="1 2">
    <name type="scientific">Tritrichomonas musculus</name>
    <dbReference type="NCBI Taxonomy" id="1915356"/>
    <lineage>
        <taxon>Eukaryota</taxon>
        <taxon>Metamonada</taxon>
        <taxon>Parabasalia</taxon>
        <taxon>Tritrichomonadida</taxon>
        <taxon>Tritrichomonadidae</taxon>
        <taxon>Tritrichomonas</taxon>
    </lineage>
</organism>
<reference evidence="1 2" key="1">
    <citation type="submission" date="2024-04" db="EMBL/GenBank/DDBJ databases">
        <title>Tritrichomonas musculus Genome.</title>
        <authorList>
            <person name="Alves-Ferreira E."/>
            <person name="Grigg M."/>
            <person name="Lorenzi H."/>
            <person name="Galac M."/>
        </authorList>
    </citation>
    <scope>NUCLEOTIDE SEQUENCE [LARGE SCALE GENOMIC DNA]</scope>
    <source>
        <strain evidence="1 2">EAF2021</strain>
    </source>
</reference>
<comment type="caution">
    <text evidence="1">The sequence shown here is derived from an EMBL/GenBank/DDBJ whole genome shotgun (WGS) entry which is preliminary data.</text>
</comment>
<name>A0ABR2GSM1_9EUKA</name>
<dbReference type="EMBL" id="JAPFFF010000062">
    <property type="protein sequence ID" value="KAK8836933.1"/>
    <property type="molecule type" value="Genomic_DNA"/>
</dbReference>
<evidence type="ECO:0000313" key="1">
    <source>
        <dbReference type="EMBL" id="KAK8836933.1"/>
    </source>
</evidence>